<dbReference type="RefSeq" id="WP_345158174.1">
    <property type="nucleotide sequence ID" value="NZ_BAABHC010000006.1"/>
</dbReference>
<organism evidence="1 2">
    <name type="scientific">Pontibacter saemangeumensis</name>
    <dbReference type="NCBI Taxonomy" id="1084525"/>
    <lineage>
        <taxon>Bacteria</taxon>
        <taxon>Pseudomonadati</taxon>
        <taxon>Bacteroidota</taxon>
        <taxon>Cytophagia</taxon>
        <taxon>Cytophagales</taxon>
        <taxon>Hymenobacteraceae</taxon>
        <taxon>Pontibacter</taxon>
    </lineage>
</organism>
<dbReference type="InterPro" id="IPR011727">
    <property type="entry name" value="CHP02117"/>
</dbReference>
<accession>A0ABP8LI19</accession>
<keyword evidence="2" id="KW-1185">Reference proteome</keyword>
<comment type="caution">
    <text evidence="1">The sequence shown here is derived from an EMBL/GenBank/DDBJ whole genome shotgun (WGS) entry which is preliminary data.</text>
</comment>
<protein>
    <submittedName>
        <fullName evidence="1">TIGR02117 family protein</fullName>
    </submittedName>
</protein>
<dbReference type="Proteomes" id="UP001500552">
    <property type="component" value="Unassembled WGS sequence"/>
</dbReference>
<name>A0ABP8LI19_9BACT</name>
<dbReference type="Pfam" id="PF09601">
    <property type="entry name" value="DUF2459"/>
    <property type="match status" value="1"/>
</dbReference>
<gene>
    <name evidence="1" type="ORF">GCM10023188_16110</name>
</gene>
<proteinExistence type="predicted"/>
<dbReference type="EMBL" id="BAABHC010000006">
    <property type="protein sequence ID" value="GAA4430034.1"/>
    <property type="molecule type" value="Genomic_DNA"/>
</dbReference>
<evidence type="ECO:0000313" key="1">
    <source>
        <dbReference type="EMBL" id="GAA4430034.1"/>
    </source>
</evidence>
<reference evidence="2" key="1">
    <citation type="journal article" date="2019" name="Int. J. Syst. Evol. Microbiol.">
        <title>The Global Catalogue of Microorganisms (GCM) 10K type strain sequencing project: providing services to taxonomists for standard genome sequencing and annotation.</title>
        <authorList>
            <consortium name="The Broad Institute Genomics Platform"/>
            <consortium name="The Broad Institute Genome Sequencing Center for Infectious Disease"/>
            <person name="Wu L."/>
            <person name="Ma J."/>
        </authorList>
    </citation>
    <scope>NUCLEOTIDE SEQUENCE [LARGE SCALE GENOMIC DNA]</scope>
    <source>
        <strain evidence="2">JCM 17926</strain>
    </source>
</reference>
<dbReference type="NCBIfam" id="TIGR02117">
    <property type="entry name" value="chp_urease_rgn"/>
    <property type="match status" value="1"/>
</dbReference>
<evidence type="ECO:0000313" key="2">
    <source>
        <dbReference type="Proteomes" id="UP001500552"/>
    </source>
</evidence>
<sequence length="228" mass="25355">MLNQILSFLLWAAGGVAGAALLFLLSAFVLSSIPVNSSFAQAPPDDGQVEIFVTSNGVHTDLVLPVATPYIDWREKVPLRHFASADSSYTHLSFGWGDREFYMKTPAWSDLTLGVALRATLWPTPSAMHVAYIATELVPTKRQRPILLSPQQYRQLVQYIDASFQEGNGNYRHITASGYSGQDTFYEAHGKFYILKNCNNWVNQALKAAGVKAALWAPLPFAVMRHHR</sequence>